<reference evidence="9 10" key="1">
    <citation type="submission" date="2014-10" db="EMBL/GenBank/DDBJ databases">
        <authorList>
            <person name="Seo M.-J."/>
            <person name="Seok Y.J."/>
            <person name="Cha I.-T."/>
        </authorList>
    </citation>
    <scope>NUCLEOTIDE SEQUENCE [LARGE SCALE GENOMIC DNA]</scope>
    <source>
        <strain evidence="9 10">NEU</strain>
    </source>
</reference>
<keyword evidence="3" id="KW-1003">Cell membrane</keyword>
<dbReference type="Gene3D" id="1.10.3730.20">
    <property type="match status" value="1"/>
</dbReference>
<dbReference type="Proteomes" id="UP000180246">
    <property type="component" value="Unassembled WGS sequence"/>
</dbReference>
<dbReference type="PANTHER" id="PTHR30561">
    <property type="entry name" value="SMR FAMILY PROTON-DEPENDENT DRUG EFFLUX TRANSPORTER SUGE"/>
    <property type="match status" value="1"/>
</dbReference>
<gene>
    <name evidence="9" type="ORF">LO55_642</name>
</gene>
<keyword evidence="6" id="KW-0472">Membrane</keyword>
<evidence type="ECO:0000256" key="5">
    <source>
        <dbReference type="ARBA" id="ARBA00022989"/>
    </source>
</evidence>
<dbReference type="SUPFAM" id="SSF103481">
    <property type="entry name" value="Multidrug resistance efflux transporter EmrE"/>
    <property type="match status" value="1"/>
</dbReference>
<dbReference type="AlphaFoldDB" id="A0A1S2NAX1"/>
<dbReference type="InterPro" id="IPR000390">
    <property type="entry name" value="Small_drug/metabolite_transptr"/>
</dbReference>
<evidence type="ECO:0000256" key="8">
    <source>
        <dbReference type="RuleBase" id="RU003942"/>
    </source>
</evidence>
<dbReference type="FunFam" id="1.10.3730.20:FF:000001">
    <property type="entry name" value="Quaternary ammonium compound resistance transporter SugE"/>
    <property type="match status" value="1"/>
</dbReference>
<evidence type="ECO:0000256" key="7">
    <source>
        <dbReference type="ARBA" id="ARBA00038032"/>
    </source>
</evidence>
<dbReference type="Pfam" id="PF00893">
    <property type="entry name" value="Multi_Drug_Res"/>
    <property type="match status" value="1"/>
</dbReference>
<evidence type="ECO:0000256" key="1">
    <source>
        <dbReference type="ARBA" id="ARBA00004651"/>
    </source>
</evidence>
<comment type="subcellular location">
    <subcellularLocation>
        <location evidence="1 8">Cell membrane</location>
        <topology evidence="1 8">Multi-pass membrane protein</topology>
    </subcellularLocation>
</comment>
<keyword evidence="5" id="KW-1133">Transmembrane helix</keyword>
<keyword evidence="4 8" id="KW-0812">Transmembrane</keyword>
<organism evidence="9 10">
    <name type="scientific">Massilia timonae</name>
    <dbReference type="NCBI Taxonomy" id="47229"/>
    <lineage>
        <taxon>Bacteria</taxon>
        <taxon>Pseudomonadati</taxon>
        <taxon>Pseudomonadota</taxon>
        <taxon>Betaproteobacteria</taxon>
        <taxon>Burkholderiales</taxon>
        <taxon>Oxalobacteraceae</taxon>
        <taxon>Telluria group</taxon>
        <taxon>Massilia</taxon>
    </lineage>
</organism>
<name>A0A1S2NAX1_9BURK</name>
<dbReference type="EMBL" id="JRYB01000001">
    <property type="protein sequence ID" value="OIJ42195.1"/>
    <property type="molecule type" value="Genomic_DNA"/>
</dbReference>
<dbReference type="GO" id="GO:0005886">
    <property type="term" value="C:plasma membrane"/>
    <property type="evidence" value="ECO:0007669"/>
    <property type="project" value="UniProtKB-SubCell"/>
</dbReference>
<evidence type="ECO:0000256" key="2">
    <source>
        <dbReference type="ARBA" id="ARBA00022448"/>
    </source>
</evidence>
<keyword evidence="2" id="KW-0813">Transport</keyword>
<evidence type="ECO:0000313" key="10">
    <source>
        <dbReference type="Proteomes" id="UP000180246"/>
    </source>
</evidence>
<dbReference type="PANTHER" id="PTHR30561:SF1">
    <property type="entry name" value="MULTIDRUG TRANSPORTER EMRE"/>
    <property type="match status" value="1"/>
</dbReference>
<protein>
    <submittedName>
        <fullName evidence="9">Small Multidrug Resistance family protein</fullName>
    </submittedName>
</protein>
<dbReference type="InterPro" id="IPR037185">
    <property type="entry name" value="EmrE-like"/>
</dbReference>
<dbReference type="GO" id="GO:1990961">
    <property type="term" value="P:xenobiotic detoxification by transmembrane export across the plasma membrane"/>
    <property type="evidence" value="ECO:0007669"/>
    <property type="project" value="UniProtKB-ARBA"/>
</dbReference>
<accession>A0A1S2NAX1</accession>
<dbReference type="GO" id="GO:0031460">
    <property type="term" value="P:glycine betaine transport"/>
    <property type="evidence" value="ECO:0007669"/>
    <property type="project" value="TreeGrafter"/>
</dbReference>
<evidence type="ECO:0000256" key="6">
    <source>
        <dbReference type="ARBA" id="ARBA00023136"/>
    </source>
</evidence>
<sequence>MTLNQAYIFLGFAIVAEVIGTTALKASDSFTRPLPSLITVGCYALSFYLLTFSLRVLPTGIAYAIWSGVGIVLISLVSWLYFRQSLDLAAIAGLALIIAGVLVINLFSKSVGH</sequence>
<dbReference type="GO" id="GO:0015220">
    <property type="term" value="F:choline transmembrane transporter activity"/>
    <property type="evidence" value="ECO:0007669"/>
    <property type="project" value="TreeGrafter"/>
</dbReference>
<evidence type="ECO:0000256" key="3">
    <source>
        <dbReference type="ARBA" id="ARBA00022475"/>
    </source>
</evidence>
<dbReference type="GO" id="GO:0015199">
    <property type="term" value="F:amino-acid betaine transmembrane transporter activity"/>
    <property type="evidence" value="ECO:0007669"/>
    <property type="project" value="TreeGrafter"/>
</dbReference>
<evidence type="ECO:0000256" key="4">
    <source>
        <dbReference type="ARBA" id="ARBA00022692"/>
    </source>
</evidence>
<comment type="similarity">
    <text evidence="7 8">Belongs to the drug/metabolite transporter (DMT) superfamily. Small multidrug resistance (SMR) (TC 2.A.7.1) family.</text>
</comment>
<dbReference type="GO" id="GO:0015297">
    <property type="term" value="F:antiporter activity"/>
    <property type="evidence" value="ECO:0007669"/>
    <property type="project" value="TreeGrafter"/>
</dbReference>
<dbReference type="RefSeq" id="WP_005667942.1">
    <property type="nucleotide sequence ID" value="NZ_CAUQYF010000065.1"/>
</dbReference>
<proteinExistence type="inferred from homology"/>
<dbReference type="InterPro" id="IPR045324">
    <property type="entry name" value="Small_multidrug_res"/>
</dbReference>
<evidence type="ECO:0000313" key="9">
    <source>
        <dbReference type="EMBL" id="OIJ42195.1"/>
    </source>
</evidence>
<comment type="caution">
    <text evidence="9">The sequence shown here is derived from an EMBL/GenBank/DDBJ whole genome shotgun (WGS) entry which is preliminary data.</text>
</comment>